<gene>
    <name evidence="2" type="ORF">Tco_0656402</name>
</gene>
<sequence length="467" mass="53108">MESGQFPSWGRNFEADYTNEEYSKEKRPYKAVLHLRTIIPPRQNVSFTGNMNLSIRNKWMLSKYDIRPGQVSDFKEFKGGYVDLFEMTQEGWKKENYADSKEQGITCDDAEDLDDTIHSVSLMHQESLAKAHNDDQRIAFEEEKRRISIAKGKEHVDSTFTLSTANTPPQSTGNTPTDSDDDTPTDGVFSTNSFDAEEGGVADYNNLDPTIDVPSTPTLRIHKDSSSKSNYWQKYCWGSNKKKASRQYFKSTSSIAEPKKVLSMPLADEIWVSNAGRTASIQATRGMGVMYLPQLPELKQSYSFWHLQSFMGLYCPINGVKSAFLWPTTQEEPQEHEEISCCNVYVDDTILDLLILSMLKDFEDLTAKGIQYDSHGQFLNKFDLEAIKTSILLIEAHKSLGKDRRRYYTQSLQSFSSTKQSKGSLSYAGDNRVIEDQLQEDVNILAKTSFLGNARNKQLWLISLYKA</sequence>
<organism evidence="2 3">
    <name type="scientific">Tanacetum coccineum</name>
    <dbReference type="NCBI Taxonomy" id="301880"/>
    <lineage>
        <taxon>Eukaryota</taxon>
        <taxon>Viridiplantae</taxon>
        <taxon>Streptophyta</taxon>
        <taxon>Embryophyta</taxon>
        <taxon>Tracheophyta</taxon>
        <taxon>Spermatophyta</taxon>
        <taxon>Magnoliopsida</taxon>
        <taxon>eudicotyledons</taxon>
        <taxon>Gunneridae</taxon>
        <taxon>Pentapetalae</taxon>
        <taxon>asterids</taxon>
        <taxon>campanulids</taxon>
        <taxon>Asterales</taxon>
        <taxon>Asteraceae</taxon>
        <taxon>Asteroideae</taxon>
        <taxon>Anthemideae</taxon>
        <taxon>Anthemidinae</taxon>
        <taxon>Tanacetum</taxon>
    </lineage>
</organism>
<proteinExistence type="predicted"/>
<reference evidence="2" key="2">
    <citation type="submission" date="2022-01" db="EMBL/GenBank/DDBJ databases">
        <authorList>
            <person name="Yamashiro T."/>
            <person name="Shiraishi A."/>
            <person name="Satake H."/>
            <person name="Nakayama K."/>
        </authorList>
    </citation>
    <scope>NUCLEOTIDE SEQUENCE</scope>
</reference>
<comment type="caution">
    <text evidence="2">The sequence shown here is derived from an EMBL/GenBank/DDBJ whole genome shotgun (WGS) entry which is preliminary data.</text>
</comment>
<evidence type="ECO:0000313" key="2">
    <source>
        <dbReference type="EMBL" id="GJS61618.1"/>
    </source>
</evidence>
<dbReference type="Proteomes" id="UP001151760">
    <property type="component" value="Unassembled WGS sequence"/>
</dbReference>
<feature type="region of interest" description="Disordered" evidence="1">
    <location>
        <begin position="158"/>
        <end position="206"/>
    </location>
</feature>
<reference evidence="2" key="1">
    <citation type="journal article" date="2022" name="Int. J. Mol. Sci.">
        <title>Draft Genome of Tanacetum Coccineum: Genomic Comparison of Closely Related Tanacetum-Family Plants.</title>
        <authorList>
            <person name="Yamashiro T."/>
            <person name="Shiraishi A."/>
            <person name="Nakayama K."/>
            <person name="Satake H."/>
        </authorList>
    </citation>
    <scope>NUCLEOTIDE SEQUENCE</scope>
</reference>
<feature type="compositionally biased region" description="Polar residues" evidence="1">
    <location>
        <begin position="158"/>
        <end position="170"/>
    </location>
</feature>
<protein>
    <submittedName>
        <fullName evidence="2">Uncharacterized protein</fullName>
    </submittedName>
</protein>
<evidence type="ECO:0000313" key="3">
    <source>
        <dbReference type="Proteomes" id="UP001151760"/>
    </source>
</evidence>
<evidence type="ECO:0000256" key="1">
    <source>
        <dbReference type="SAM" id="MobiDB-lite"/>
    </source>
</evidence>
<keyword evidence="3" id="KW-1185">Reference proteome</keyword>
<dbReference type="EMBL" id="BQNB010009303">
    <property type="protein sequence ID" value="GJS61618.1"/>
    <property type="molecule type" value="Genomic_DNA"/>
</dbReference>
<accession>A0ABQ4X8N0</accession>
<name>A0ABQ4X8N0_9ASTR</name>